<feature type="transmembrane region" description="Helical" evidence="9">
    <location>
        <begin position="132"/>
        <end position="156"/>
    </location>
</feature>
<comment type="subcellular location">
    <subcellularLocation>
        <location evidence="10">Cell inner membrane</location>
        <topology evidence="10">Multi-pass membrane protein</topology>
    </subcellularLocation>
    <subcellularLocation>
        <location evidence="1 9">Cell membrane</location>
        <topology evidence="1 9">Multi-pass membrane protein</topology>
    </subcellularLocation>
</comment>
<evidence type="ECO:0000256" key="5">
    <source>
        <dbReference type="ARBA" id="ARBA00022592"/>
    </source>
</evidence>
<evidence type="ECO:0000313" key="12">
    <source>
        <dbReference type="EMBL" id="SCM77124.1"/>
    </source>
</evidence>
<name>A0A212LHU5_9HYPH</name>
<feature type="domain" description="ABC transmembrane type-1" evidence="11">
    <location>
        <begin position="95"/>
        <end position="324"/>
    </location>
</feature>
<keyword evidence="3 9" id="KW-0813">Transport</keyword>
<evidence type="ECO:0000259" key="11">
    <source>
        <dbReference type="PROSITE" id="PS50928"/>
    </source>
</evidence>
<dbReference type="NCBIfam" id="TIGR02138">
    <property type="entry name" value="phosphate_pstC"/>
    <property type="match status" value="1"/>
</dbReference>
<dbReference type="InterPro" id="IPR035906">
    <property type="entry name" value="MetI-like_sf"/>
</dbReference>
<dbReference type="InterPro" id="IPR000515">
    <property type="entry name" value="MetI-like"/>
</dbReference>
<gene>
    <name evidence="12" type="primary">pstC</name>
    <name evidence="12" type="ORF">KL86PLE_40929</name>
</gene>
<keyword evidence="5 10" id="KW-0592">Phosphate transport</keyword>
<evidence type="ECO:0000256" key="2">
    <source>
        <dbReference type="ARBA" id="ARBA00007069"/>
    </source>
</evidence>
<dbReference type="GO" id="GO:0005886">
    <property type="term" value="C:plasma membrane"/>
    <property type="evidence" value="ECO:0007669"/>
    <property type="project" value="UniProtKB-SubCell"/>
</dbReference>
<organism evidence="12">
    <name type="scientific">uncultured Pleomorphomonas sp</name>
    <dbReference type="NCBI Taxonomy" id="442121"/>
    <lineage>
        <taxon>Bacteria</taxon>
        <taxon>Pseudomonadati</taxon>
        <taxon>Pseudomonadota</taxon>
        <taxon>Alphaproteobacteria</taxon>
        <taxon>Hyphomicrobiales</taxon>
        <taxon>Pleomorphomonadaceae</taxon>
        <taxon>Pleomorphomonas</taxon>
        <taxon>environmental samples</taxon>
    </lineage>
</organism>
<evidence type="ECO:0000256" key="8">
    <source>
        <dbReference type="ARBA" id="ARBA00023136"/>
    </source>
</evidence>
<evidence type="ECO:0000256" key="6">
    <source>
        <dbReference type="ARBA" id="ARBA00022692"/>
    </source>
</evidence>
<dbReference type="InterPro" id="IPR011864">
    <property type="entry name" value="Phosphate_PstC"/>
</dbReference>
<comment type="function">
    <text evidence="10">Part of the binding-protein-dependent transport system for phosphate; probably responsible for the translocation of the substrate across the membrane.</text>
</comment>
<dbReference type="PROSITE" id="PS50928">
    <property type="entry name" value="ABC_TM1"/>
    <property type="match status" value="1"/>
</dbReference>
<feature type="transmembrane region" description="Helical" evidence="9">
    <location>
        <begin position="38"/>
        <end position="71"/>
    </location>
</feature>
<feature type="transmembrane region" description="Helical" evidence="9">
    <location>
        <begin position="303"/>
        <end position="328"/>
    </location>
</feature>
<comment type="similarity">
    <text evidence="2 10">Belongs to the binding-protein-dependent transport system permease family. CysTW subfamily.</text>
</comment>
<keyword evidence="7 9" id="KW-1133">Transmembrane helix</keyword>
<dbReference type="InterPro" id="IPR051124">
    <property type="entry name" value="Phosphate_Transport_Permease"/>
</dbReference>
<feature type="transmembrane region" description="Helical" evidence="9">
    <location>
        <begin position="91"/>
        <end position="120"/>
    </location>
</feature>
<evidence type="ECO:0000256" key="7">
    <source>
        <dbReference type="ARBA" id="ARBA00022989"/>
    </source>
</evidence>
<dbReference type="AlphaFoldDB" id="A0A212LHU5"/>
<dbReference type="PANTHER" id="PTHR30425">
    <property type="entry name" value="PHOSPHATE TRANSPORT SYSTEM PERMEASE PROTEIN PST"/>
    <property type="match status" value="1"/>
</dbReference>
<dbReference type="CDD" id="cd06261">
    <property type="entry name" value="TM_PBP2"/>
    <property type="match status" value="1"/>
</dbReference>
<comment type="caution">
    <text evidence="10">Lacks conserved residue(s) required for the propagation of feature annotation.</text>
</comment>
<accession>A0A212LHU5</accession>
<evidence type="ECO:0000256" key="10">
    <source>
        <dbReference type="RuleBase" id="RU363054"/>
    </source>
</evidence>
<dbReference type="SUPFAM" id="SSF161098">
    <property type="entry name" value="MetI-like"/>
    <property type="match status" value="1"/>
</dbReference>
<evidence type="ECO:0000256" key="3">
    <source>
        <dbReference type="ARBA" id="ARBA00022448"/>
    </source>
</evidence>
<dbReference type="GO" id="GO:0005315">
    <property type="term" value="F:phosphate transmembrane transporter activity"/>
    <property type="evidence" value="ECO:0007669"/>
    <property type="project" value="InterPro"/>
</dbReference>
<keyword evidence="4" id="KW-1003">Cell membrane</keyword>
<feature type="transmembrane region" description="Helical" evidence="9">
    <location>
        <begin position="188"/>
        <end position="206"/>
    </location>
</feature>
<dbReference type="Pfam" id="PF00528">
    <property type="entry name" value="BPD_transp_1"/>
    <property type="match status" value="1"/>
</dbReference>
<keyword evidence="8 9" id="KW-0472">Membrane</keyword>
<dbReference type="Gene3D" id="1.10.3720.10">
    <property type="entry name" value="MetI-like"/>
    <property type="match status" value="1"/>
</dbReference>
<reference evidence="12" key="1">
    <citation type="submission" date="2016-08" db="EMBL/GenBank/DDBJ databases">
        <authorList>
            <person name="Seilhamer J.J."/>
        </authorList>
    </citation>
    <scope>NUCLEOTIDE SEQUENCE</scope>
    <source>
        <strain evidence="12">86</strain>
    </source>
</reference>
<dbReference type="EMBL" id="FMJD01000008">
    <property type="protein sequence ID" value="SCM77124.1"/>
    <property type="molecule type" value="Genomic_DNA"/>
</dbReference>
<proteinExistence type="inferred from homology"/>
<evidence type="ECO:0000256" key="4">
    <source>
        <dbReference type="ARBA" id="ARBA00022475"/>
    </source>
</evidence>
<evidence type="ECO:0000256" key="1">
    <source>
        <dbReference type="ARBA" id="ARBA00004651"/>
    </source>
</evidence>
<dbReference type="GO" id="GO:0006817">
    <property type="term" value="P:phosphate ion transport"/>
    <property type="evidence" value="ECO:0007669"/>
    <property type="project" value="UniProtKB-KW"/>
</dbReference>
<keyword evidence="10" id="KW-0997">Cell inner membrane</keyword>
<evidence type="ECO:0000256" key="9">
    <source>
        <dbReference type="RuleBase" id="RU363032"/>
    </source>
</evidence>
<sequence>MAVLCPMTDETLAAAAEEPRAAPGMTGTLRLYRRQDAVFRAITFLSAALVVVVLAGMIVFLAHGAIPALTAMGPSFFWTSDWDTVEDVYGALAPIAGTLITATIAMAIGIPVSFGIAMFLTEICPSVLRRPIGTAIELLAGIPSVVFGIWGLFYLTPVLQEYIQPALIDYLGPLPVIGMLFQGPPFGIGILDGGIVLAVMVLPYITSITRDVFMTVPPLLRESAYGMGCTTTEVVWKIVIPYCRVGLIGGVMLGLGRALGETMAVTFVVGNTYQISASLLAPGTTISAAIANEFNEAFEEQHLSALIALGLVLFLITFTVLALAKWMLLALDKREGRR</sequence>
<dbReference type="PANTHER" id="PTHR30425:SF1">
    <property type="entry name" value="PHOSPHATE TRANSPORT SYSTEM PERMEASE PROTEIN PSTC"/>
    <property type="match status" value="1"/>
</dbReference>
<protein>
    <recommendedName>
        <fullName evidence="10">Phosphate transport system permease protein</fullName>
    </recommendedName>
</protein>
<keyword evidence="6 9" id="KW-0812">Transmembrane</keyword>